<evidence type="ECO:0000256" key="2">
    <source>
        <dbReference type="ARBA" id="ARBA00022771"/>
    </source>
</evidence>
<feature type="region of interest" description="Disordered" evidence="5">
    <location>
        <begin position="976"/>
        <end position="1036"/>
    </location>
</feature>
<dbReference type="EMBL" id="HBNS01017372">
    <property type="protein sequence ID" value="CAE4605255.1"/>
    <property type="molecule type" value="Transcribed_RNA"/>
</dbReference>
<feature type="compositionally biased region" description="Low complexity" evidence="5">
    <location>
        <begin position="216"/>
        <end position="256"/>
    </location>
</feature>
<dbReference type="Pfam" id="PF00628">
    <property type="entry name" value="PHD"/>
    <property type="match status" value="1"/>
</dbReference>
<protein>
    <recommendedName>
        <fullName evidence="6">PHD-type domain-containing protein</fullName>
    </recommendedName>
</protein>
<feature type="region of interest" description="Disordered" evidence="5">
    <location>
        <begin position="422"/>
        <end position="445"/>
    </location>
</feature>
<feature type="compositionally biased region" description="Basic residues" evidence="5">
    <location>
        <begin position="88"/>
        <end position="136"/>
    </location>
</feature>
<dbReference type="PROSITE" id="PS01359">
    <property type="entry name" value="ZF_PHD_1"/>
    <property type="match status" value="1"/>
</dbReference>
<feature type="compositionally biased region" description="Low complexity" evidence="5">
    <location>
        <begin position="290"/>
        <end position="299"/>
    </location>
</feature>
<dbReference type="PANTHER" id="PTHR24102">
    <property type="entry name" value="PHD FINGER PROTEIN"/>
    <property type="match status" value="1"/>
</dbReference>
<feature type="region of interest" description="Disordered" evidence="5">
    <location>
        <begin position="284"/>
        <end position="304"/>
    </location>
</feature>
<dbReference type="CDD" id="cd15532">
    <property type="entry name" value="PHD2_CHD_II"/>
    <property type="match status" value="1"/>
</dbReference>
<feature type="compositionally biased region" description="Low complexity" evidence="5">
    <location>
        <begin position="830"/>
        <end position="841"/>
    </location>
</feature>
<evidence type="ECO:0000256" key="4">
    <source>
        <dbReference type="PROSITE-ProRule" id="PRU00146"/>
    </source>
</evidence>
<dbReference type="PROSITE" id="PS50016">
    <property type="entry name" value="ZF_PHD_2"/>
    <property type="match status" value="1"/>
</dbReference>
<dbReference type="SUPFAM" id="SSF57903">
    <property type="entry name" value="FYVE/PHD zinc finger"/>
    <property type="match status" value="1"/>
</dbReference>
<feature type="region of interest" description="Disordered" evidence="5">
    <location>
        <begin position="854"/>
        <end position="929"/>
    </location>
</feature>
<feature type="compositionally biased region" description="Polar residues" evidence="5">
    <location>
        <begin position="997"/>
        <end position="1006"/>
    </location>
</feature>
<accession>A0A7S4R6R7</accession>
<dbReference type="GO" id="GO:0008270">
    <property type="term" value="F:zinc ion binding"/>
    <property type="evidence" value="ECO:0007669"/>
    <property type="project" value="UniProtKB-KW"/>
</dbReference>
<evidence type="ECO:0000256" key="3">
    <source>
        <dbReference type="ARBA" id="ARBA00022833"/>
    </source>
</evidence>
<evidence type="ECO:0000256" key="1">
    <source>
        <dbReference type="ARBA" id="ARBA00022723"/>
    </source>
</evidence>
<dbReference type="InterPro" id="IPR013083">
    <property type="entry name" value="Znf_RING/FYVE/PHD"/>
</dbReference>
<feature type="compositionally biased region" description="Polar residues" evidence="5">
    <location>
        <begin position="138"/>
        <end position="153"/>
    </location>
</feature>
<gene>
    <name evidence="7" type="ORF">DBRI00130_LOCUS13885</name>
</gene>
<feature type="compositionally biased region" description="Basic residues" evidence="5">
    <location>
        <begin position="1"/>
        <end position="15"/>
    </location>
</feature>
<proteinExistence type="predicted"/>
<dbReference type="PANTHER" id="PTHR24102:SF28">
    <property type="entry name" value="PHD-TYPE DOMAIN-CONTAINING PROTEIN"/>
    <property type="match status" value="1"/>
</dbReference>
<feature type="compositionally biased region" description="Low complexity" evidence="5">
    <location>
        <begin position="976"/>
        <end position="986"/>
    </location>
</feature>
<feature type="compositionally biased region" description="Polar residues" evidence="5">
    <location>
        <begin position="186"/>
        <end position="197"/>
    </location>
</feature>
<name>A0A7S4R6R7_9STRA</name>
<keyword evidence="1" id="KW-0479">Metal-binding</keyword>
<dbReference type="InterPro" id="IPR001965">
    <property type="entry name" value="Znf_PHD"/>
</dbReference>
<organism evidence="7">
    <name type="scientific">Ditylum brightwellii</name>
    <dbReference type="NCBI Taxonomy" id="49249"/>
    <lineage>
        <taxon>Eukaryota</taxon>
        <taxon>Sar</taxon>
        <taxon>Stramenopiles</taxon>
        <taxon>Ochrophyta</taxon>
        <taxon>Bacillariophyta</taxon>
        <taxon>Mediophyceae</taxon>
        <taxon>Lithodesmiophycidae</taxon>
        <taxon>Lithodesmiales</taxon>
        <taxon>Lithodesmiaceae</taxon>
        <taxon>Ditylum</taxon>
    </lineage>
</organism>
<evidence type="ECO:0000313" key="7">
    <source>
        <dbReference type="EMBL" id="CAE4605255.1"/>
    </source>
</evidence>
<dbReference type="InterPro" id="IPR019786">
    <property type="entry name" value="Zinc_finger_PHD-type_CS"/>
</dbReference>
<keyword evidence="3" id="KW-0862">Zinc</keyword>
<feature type="compositionally biased region" description="Basic residues" evidence="5">
    <location>
        <begin position="42"/>
        <end position="58"/>
    </location>
</feature>
<evidence type="ECO:0000259" key="6">
    <source>
        <dbReference type="PROSITE" id="PS50016"/>
    </source>
</evidence>
<dbReference type="InterPro" id="IPR019787">
    <property type="entry name" value="Znf_PHD-finger"/>
</dbReference>
<dbReference type="InterPro" id="IPR011011">
    <property type="entry name" value="Znf_FYVE_PHD"/>
</dbReference>
<dbReference type="Gene3D" id="3.30.40.10">
    <property type="entry name" value="Zinc/RING finger domain, C3HC4 (zinc finger)"/>
    <property type="match status" value="1"/>
</dbReference>
<feature type="compositionally biased region" description="Acidic residues" evidence="5">
    <location>
        <begin position="1025"/>
        <end position="1036"/>
    </location>
</feature>
<feature type="region of interest" description="Disordered" evidence="5">
    <location>
        <begin position="766"/>
        <end position="841"/>
    </location>
</feature>
<feature type="compositionally biased region" description="Basic and acidic residues" evidence="5">
    <location>
        <begin position="1007"/>
        <end position="1024"/>
    </location>
</feature>
<evidence type="ECO:0000256" key="5">
    <source>
        <dbReference type="SAM" id="MobiDB-lite"/>
    </source>
</evidence>
<dbReference type="AlphaFoldDB" id="A0A7S4R6R7"/>
<feature type="region of interest" description="Disordered" evidence="5">
    <location>
        <begin position="1"/>
        <end position="270"/>
    </location>
</feature>
<feature type="compositionally biased region" description="Polar residues" evidence="5">
    <location>
        <begin position="798"/>
        <end position="824"/>
    </location>
</feature>
<reference evidence="7" key="1">
    <citation type="submission" date="2021-01" db="EMBL/GenBank/DDBJ databases">
        <authorList>
            <person name="Corre E."/>
            <person name="Pelletier E."/>
            <person name="Niang G."/>
            <person name="Scheremetjew M."/>
            <person name="Finn R."/>
            <person name="Kale V."/>
            <person name="Holt S."/>
            <person name="Cochrane G."/>
            <person name="Meng A."/>
            <person name="Brown T."/>
            <person name="Cohen L."/>
        </authorList>
    </citation>
    <scope>NUCLEOTIDE SEQUENCE</scope>
    <source>
        <strain evidence="7">GSO104</strain>
    </source>
</reference>
<feature type="compositionally biased region" description="Basic and acidic residues" evidence="5">
    <location>
        <begin position="766"/>
        <end position="783"/>
    </location>
</feature>
<feature type="compositionally biased region" description="Low complexity" evidence="5">
    <location>
        <begin position="59"/>
        <end position="74"/>
    </location>
</feature>
<feature type="domain" description="PHD-type" evidence="6">
    <location>
        <begin position="669"/>
        <end position="716"/>
    </location>
</feature>
<keyword evidence="2 4" id="KW-0863">Zinc-finger</keyword>
<sequence length="1036" mass="113292">MLHKTRRSLLKRSASRHVTSYSDTAKSPIKKKTTTTTPVKKTTPKKTTPVKKTTKAKKSLSSSLKKAKTKSAVVRIKQEPVDDSSPPPKKKKPTPQKKKPTPKKKKSPPPSSSKKRTTSSKRHTTPTPSSRKKPTKRQTTPILITPDEVTSMSFFPPPQKVATPKNARKSLKSPSLSSAKKRKAQSLCSLQTCTSPPATAGGHQDTTTSSPPPPSSTTTNSTVSNSNTTSVCSSAAATPNSNTNHPSNSKSNTKTTTTKKKHQTPKMHNNWCVVRIPKDAKEGHSFHIQPPATSSSSSSHPPPLLAITPPPGVQPDTDILVVYPPPEPTELNSTTTTPLTTTAAAVPPLKPKECIQQNRTELSSTLQPGTETRCIVSAFWHTLWPKLQSHHGWTKHTMDLYGIGTTVFVPLEPLNLLEGTLRGDGRPRRKRRCTKKSSSVSTTSINGIQPHGFTRIAQVLTYIQSNTSVYSETMDLYEQEVQKRRTKAKMEASVLRRSGHTRGLDQWKYSNVNVLKGMGRHESRVGKGYQVMELPEVGSFSESGSEDLYEQIWDPNRATSDCTKFINALDMEDKEAALSLLHKRNYQITGIGQAMAKITSSPMYDWCNVQLRVKFHSAIMLQRKNMREVSRITGKPLGSCLWYYYHAYKRSRDYRELKEMLVVKDDPHLDECVVCHYGGELLCCDSCENAYHLSCLSPPLTVIPIGDWNCPECKAKTDAISVPASAPSSTLLQAAALSATSVSPTTTTEALLLSSPSSSAAVWKTNHENEKKCPPSMNHENEKMCSSSSSSGDVGTKPLSNEKSTTIETVDARCNTTSSTIEQVSESDKATNTNSTVSTTNAAPATSAVVAQGISSVQHEHNTKEAGAYGNNTVTANRKDTLPPSKKQNTKPVNENKIASGDDSVNTRRVSPKTLPKVDNTTTSPISPLKASDKDIRCSYCGEVYRKSSLPLKQVTGTNSYINNPNWRCRYCSSFSSSSSSSSSSSNEKRTVMDMKQLQQPPSNAKQPEKVVIEILESDSKDSDCSDNSEEGGEII</sequence>
<dbReference type="SMART" id="SM00249">
    <property type="entry name" value="PHD"/>
    <property type="match status" value="1"/>
</dbReference>